<evidence type="ECO:0000256" key="1">
    <source>
        <dbReference type="ARBA" id="ARBA00022729"/>
    </source>
</evidence>
<dbReference type="AlphaFoldDB" id="A0A381ZSU5"/>
<dbReference type="InterPro" id="IPR038404">
    <property type="entry name" value="TRAP_DctP_sf"/>
</dbReference>
<dbReference type="GO" id="GO:0055085">
    <property type="term" value="P:transmembrane transport"/>
    <property type="evidence" value="ECO:0007669"/>
    <property type="project" value="InterPro"/>
</dbReference>
<dbReference type="Pfam" id="PF03480">
    <property type="entry name" value="DctP"/>
    <property type="match status" value="1"/>
</dbReference>
<dbReference type="PROSITE" id="PS00018">
    <property type="entry name" value="EF_HAND_1"/>
    <property type="match status" value="1"/>
</dbReference>
<dbReference type="InterPro" id="IPR018389">
    <property type="entry name" value="DctP_fam"/>
</dbReference>
<dbReference type="EMBL" id="UINC01022481">
    <property type="protein sequence ID" value="SVA92184.1"/>
    <property type="molecule type" value="Genomic_DNA"/>
</dbReference>
<dbReference type="PANTHER" id="PTHR33376">
    <property type="match status" value="1"/>
</dbReference>
<reference evidence="2" key="1">
    <citation type="submission" date="2018-05" db="EMBL/GenBank/DDBJ databases">
        <authorList>
            <person name="Lanie J.A."/>
            <person name="Ng W.-L."/>
            <person name="Kazmierczak K.M."/>
            <person name="Andrzejewski T.M."/>
            <person name="Davidsen T.M."/>
            <person name="Wayne K.J."/>
            <person name="Tettelin H."/>
            <person name="Glass J.I."/>
            <person name="Rusch D."/>
            <person name="Podicherti R."/>
            <person name="Tsui H.-C.T."/>
            <person name="Winkler M.E."/>
        </authorList>
    </citation>
    <scope>NUCLEOTIDE SEQUENCE</scope>
</reference>
<dbReference type="NCBIfam" id="NF037995">
    <property type="entry name" value="TRAP_S1"/>
    <property type="match status" value="1"/>
</dbReference>
<gene>
    <name evidence="2" type="ORF">METZ01_LOCUS145038</name>
</gene>
<dbReference type="Gene3D" id="3.40.190.170">
    <property type="entry name" value="Bacterial extracellular solute-binding protein, family 7"/>
    <property type="match status" value="1"/>
</dbReference>
<proteinExistence type="predicted"/>
<evidence type="ECO:0008006" key="3">
    <source>
        <dbReference type="Google" id="ProtNLM"/>
    </source>
</evidence>
<name>A0A381ZSU5_9ZZZZ</name>
<organism evidence="2">
    <name type="scientific">marine metagenome</name>
    <dbReference type="NCBI Taxonomy" id="408172"/>
    <lineage>
        <taxon>unclassified sequences</taxon>
        <taxon>metagenomes</taxon>
        <taxon>ecological metagenomes</taxon>
    </lineage>
</organism>
<dbReference type="PANTHER" id="PTHR33376:SF15">
    <property type="entry name" value="BLL6794 PROTEIN"/>
    <property type="match status" value="1"/>
</dbReference>
<accession>A0A381ZSU5</accession>
<dbReference type="InterPro" id="IPR018247">
    <property type="entry name" value="EF_Hand_1_Ca_BS"/>
</dbReference>
<keyword evidence="1" id="KW-0732">Signal</keyword>
<evidence type="ECO:0000313" key="2">
    <source>
        <dbReference type="EMBL" id="SVA92184.1"/>
    </source>
</evidence>
<protein>
    <recommendedName>
        <fullName evidence="3">EF-hand domain-containing protein</fullName>
    </recommendedName>
</protein>
<sequence length="412" mass="45041">MMRSFFMLFVGLAVTLDSSTLAQAADPKLPPLAKMRDANKNNRIERNEAAGPLVGNFDTMDCDKSGNLDGREILGFFQGLDCPNKDPTKKQLGPARAANELLFNLYLPRTTSMFTKVVKPWSQAIEKTTHGTIKIKFSASSLAPINRQLRMVATGVADTGMGIHHFTRRKTVTARVSELPFSARSSRAASIAAWRTVQKFGKASEYKNVQLVGLVSPPPTLIFNSKKAIKSIKDFRSLKILAAGSLVQPAKLMGAAVVGVPLPFAYEQFSRGVVNGTFSNYGGIKEFRLSKFVKYATPIPGGVGNTSIFLVINKKKFDGFVEAQREAIMKVSGEKFGDYSAGWDANEKVSVKDAKKAGIQVAPLPLKAMSELKKRWSSIEPKWIKDAAKLGIDGKAAVAFYRNELAKIEGRK</sequence>